<name>A0A1I0I204_9FIRM</name>
<keyword evidence="5 7" id="KW-1278">Translocase</keyword>
<dbReference type="FunFam" id="3.40.50.300:FF:000133">
    <property type="entry name" value="Spermidine/putrescine import ATP-binding protein PotA"/>
    <property type="match status" value="1"/>
</dbReference>
<dbReference type="InterPro" id="IPR003593">
    <property type="entry name" value="AAA+_ATPase"/>
</dbReference>
<reference evidence="10 11" key="1">
    <citation type="submission" date="2016-10" db="EMBL/GenBank/DDBJ databases">
        <authorList>
            <person name="de Groot N.N."/>
        </authorList>
    </citation>
    <scope>NUCLEOTIDE SEQUENCE [LARGE SCALE GENOMIC DNA]</scope>
    <source>
        <strain evidence="10 11">KH1P1</strain>
    </source>
</reference>
<comment type="function">
    <text evidence="7">Part of the ABC transporter complex PotABCD involved in spermidine/putrescine import. Responsible for energy coupling to the transport system.</text>
</comment>
<proteinExistence type="inferred from homology"/>
<comment type="similarity">
    <text evidence="7">Belongs to the ABC transporter superfamily. Spermidine/putrescine importer (TC 3.A.1.11.1) family.</text>
</comment>
<dbReference type="InterPro" id="IPR050093">
    <property type="entry name" value="ABC_SmlMolc_Importer"/>
</dbReference>
<dbReference type="InterPro" id="IPR005893">
    <property type="entry name" value="PotA-like"/>
</dbReference>
<keyword evidence="11" id="KW-1185">Reference proteome</keyword>
<feature type="region of interest" description="Disordered" evidence="8">
    <location>
        <begin position="345"/>
        <end position="365"/>
    </location>
</feature>
<dbReference type="STRING" id="1526.SAMN02910262_02585"/>
<dbReference type="NCBIfam" id="TIGR01187">
    <property type="entry name" value="potA"/>
    <property type="match status" value="1"/>
</dbReference>
<dbReference type="InterPro" id="IPR008995">
    <property type="entry name" value="Mo/tungstate-bd_C_term_dom"/>
</dbReference>
<evidence type="ECO:0000313" key="10">
    <source>
        <dbReference type="EMBL" id="SET89743.1"/>
    </source>
</evidence>
<dbReference type="Gene3D" id="2.40.50.100">
    <property type="match status" value="1"/>
</dbReference>
<evidence type="ECO:0000256" key="7">
    <source>
        <dbReference type="RuleBase" id="RU364083"/>
    </source>
</evidence>
<evidence type="ECO:0000256" key="6">
    <source>
        <dbReference type="ARBA" id="ARBA00023136"/>
    </source>
</evidence>
<evidence type="ECO:0000313" key="11">
    <source>
        <dbReference type="Proteomes" id="UP000199820"/>
    </source>
</evidence>
<evidence type="ECO:0000256" key="1">
    <source>
        <dbReference type="ARBA" id="ARBA00022448"/>
    </source>
</evidence>
<keyword evidence="6 7" id="KW-0472">Membrane</keyword>
<dbReference type="RefSeq" id="WP_074650400.1">
    <property type="nucleotide sequence ID" value="NZ_FOIL01000063.1"/>
</dbReference>
<dbReference type="GO" id="GO:0005524">
    <property type="term" value="F:ATP binding"/>
    <property type="evidence" value="ECO:0007669"/>
    <property type="project" value="UniProtKB-KW"/>
</dbReference>
<dbReference type="InterPro" id="IPR017879">
    <property type="entry name" value="PotA_ATP-bd"/>
</dbReference>
<dbReference type="EMBL" id="FOIL01000063">
    <property type="protein sequence ID" value="SET89743.1"/>
    <property type="molecule type" value="Genomic_DNA"/>
</dbReference>
<evidence type="ECO:0000256" key="3">
    <source>
        <dbReference type="ARBA" id="ARBA00022741"/>
    </source>
</evidence>
<evidence type="ECO:0000256" key="4">
    <source>
        <dbReference type="ARBA" id="ARBA00022840"/>
    </source>
</evidence>
<evidence type="ECO:0000256" key="5">
    <source>
        <dbReference type="ARBA" id="ARBA00022967"/>
    </source>
</evidence>
<keyword evidence="2 7" id="KW-1003">Cell membrane</keyword>
<accession>A0A1I0I204</accession>
<dbReference type="SUPFAM" id="SSF50331">
    <property type="entry name" value="MOP-like"/>
    <property type="match status" value="1"/>
</dbReference>
<gene>
    <name evidence="7" type="primary">potA</name>
    <name evidence="10" type="ORF">SAMN04487771_10638</name>
</gene>
<keyword evidence="4 7" id="KW-0067">ATP-binding</keyword>
<dbReference type="Proteomes" id="UP000199820">
    <property type="component" value="Unassembled WGS sequence"/>
</dbReference>
<dbReference type="PANTHER" id="PTHR42781:SF4">
    <property type="entry name" value="SPERMIDINE_PUTRESCINE IMPORT ATP-BINDING PROTEIN POTA"/>
    <property type="match status" value="1"/>
</dbReference>
<feature type="domain" description="ABC transporter" evidence="9">
    <location>
        <begin position="6"/>
        <end position="236"/>
    </location>
</feature>
<dbReference type="InterPro" id="IPR017871">
    <property type="entry name" value="ABC_transporter-like_CS"/>
</dbReference>
<dbReference type="AlphaFoldDB" id="A0A1I0I204"/>
<dbReference type="GO" id="GO:0016887">
    <property type="term" value="F:ATP hydrolysis activity"/>
    <property type="evidence" value="ECO:0007669"/>
    <property type="project" value="InterPro"/>
</dbReference>
<dbReference type="InterPro" id="IPR027417">
    <property type="entry name" value="P-loop_NTPase"/>
</dbReference>
<dbReference type="PANTHER" id="PTHR42781">
    <property type="entry name" value="SPERMIDINE/PUTRESCINE IMPORT ATP-BINDING PROTEIN POTA"/>
    <property type="match status" value="1"/>
</dbReference>
<dbReference type="CDD" id="cd03300">
    <property type="entry name" value="ABC_PotA_N"/>
    <property type="match status" value="1"/>
</dbReference>
<dbReference type="Gene3D" id="3.40.50.300">
    <property type="entry name" value="P-loop containing nucleotide triphosphate hydrolases"/>
    <property type="match status" value="1"/>
</dbReference>
<dbReference type="SUPFAM" id="SSF52540">
    <property type="entry name" value="P-loop containing nucleoside triphosphate hydrolases"/>
    <property type="match status" value="1"/>
</dbReference>
<dbReference type="GO" id="GO:0043190">
    <property type="term" value="C:ATP-binding cassette (ABC) transporter complex"/>
    <property type="evidence" value="ECO:0007669"/>
    <property type="project" value="InterPro"/>
</dbReference>
<dbReference type="eggNOG" id="COG3842">
    <property type="taxonomic scope" value="Bacteria"/>
</dbReference>
<dbReference type="PROSITE" id="PS50893">
    <property type="entry name" value="ABC_TRANSPORTER_2"/>
    <property type="match status" value="1"/>
</dbReference>
<keyword evidence="3 7" id="KW-0547">Nucleotide-binding</keyword>
<dbReference type="PROSITE" id="PS00211">
    <property type="entry name" value="ABC_TRANSPORTER_1"/>
    <property type="match status" value="1"/>
</dbReference>
<dbReference type="InterPro" id="IPR013611">
    <property type="entry name" value="Transp-assoc_OB_typ2"/>
</dbReference>
<keyword evidence="1 7" id="KW-0813">Transport</keyword>
<organism evidence="10 11">
    <name type="scientific">[Clostridium] aminophilum</name>
    <dbReference type="NCBI Taxonomy" id="1526"/>
    <lineage>
        <taxon>Bacteria</taxon>
        <taxon>Bacillati</taxon>
        <taxon>Bacillota</taxon>
        <taxon>Clostridia</taxon>
        <taxon>Lachnospirales</taxon>
        <taxon>Lachnospiraceae</taxon>
    </lineage>
</organism>
<comment type="catalytic activity">
    <reaction evidence="7">
        <text>ATP + H2O + polyamine-[polyamine-binding protein]Side 1 = ADP + phosphate + polyamineSide 2 + [polyamine-binding protein]Side 1.</text>
        <dbReference type="EC" id="7.6.2.11"/>
    </reaction>
</comment>
<dbReference type="GO" id="GO:0015594">
    <property type="term" value="F:ABC-type putrescine transporter activity"/>
    <property type="evidence" value="ECO:0007669"/>
    <property type="project" value="InterPro"/>
</dbReference>
<dbReference type="SMART" id="SM00382">
    <property type="entry name" value="AAA"/>
    <property type="match status" value="1"/>
</dbReference>
<dbReference type="InterPro" id="IPR003439">
    <property type="entry name" value="ABC_transporter-like_ATP-bd"/>
</dbReference>
<dbReference type="Pfam" id="PF00005">
    <property type="entry name" value="ABC_tran"/>
    <property type="match status" value="1"/>
</dbReference>
<dbReference type="Pfam" id="PF08402">
    <property type="entry name" value="TOBE_2"/>
    <property type="match status" value="1"/>
</dbReference>
<evidence type="ECO:0000256" key="2">
    <source>
        <dbReference type="ARBA" id="ARBA00022475"/>
    </source>
</evidence>
<evidence type="ECO:0000259" key="9">
    <source>
        <dbReference type="PROSITE" id="PS50893"/>
    </source>
</evidence>
<dbReference type="OrthoDB" id="9802264at2"/>
<evidence type="ECO:0000256" key="8">
    <source>
        <dbReference type="SAM" id="MobiDB-lite"/>
    </source>
</evidence>
<comment type="subunit">
    <text evidence="7">The complex is composed of two ATP-binding proteins (PotA), two transmembrane proteins (PotB and PotC) and a solute-binding protein (PotD).</text>
</comment>
<protein>
    <recommendedName>
        <fullName evidence="7">Spermidine/putrescine import ATP-binding protein PotA</fullName>
        <ecNumber evidence="7">7.6.2.11</ecNumber>
    </recommendedName>
</protein>
<dbReference type="EC" id="7.6.2.11" evidence="7"/>
<sequence length="365" mass="40764">MSQALIDLEHINKSYDGTMVLDDLVLSVKPNSFVTLLGPSGCGKTTTLRIIGGFEKPDSGRVIFDGQEITSLPANKRQLNTVFQKYSLFPHMSIAENIAFGLRIRKMPQAYIDDKIRYALKLVNLDGFEDREIDSLSGGQQQRIAIARAIVNEPKLLLLDEPLSALDRKLREDMQYELIRLKNELGITFIYVTHDQEEAMTMSDTVVVMNQGYIQQMGTPEQIYNEPENAFVADFIGESNIVPGIFLQDGLVEIFGAKFACVDKGFGRNKPVDVVIRPEDIVLGSPESGSLRGVVTHLIFKGVHYEMEVTTPDGFEWLVHSTRKFIPGQKVGLSVDPNDIQIMNKPESEDEQAASILKEQAEQLA</sequence>